<sequence>MALTRPISSVPISSVPISFVPNATPSSILLFLVGLFTLYYITSSILARRRLRAFKGPIFTSFSYAWLLRAIHSDRMGDWLTWANDAYGPGRGIPSTVRIGPYDLATSDAEFLRRISSARSRYNRSNWYATNRLDPNHDSMLSITDTPAHDRLKAKTASGYAGKENPGLEGDIDSVLGDMVGLIRDKYARGQGKLLDLATISQYFTLDSITKVAFGHEFGFLRKEEDVYEWVAMTTELGPAMVTAASIPYLAAIMSTKFMMRITGPKPGDKRGFGRILPVAREIVSKRFAPGVKDQKDMLGSFVRHGLTQTEAETESVFQMLAGSDTTATAIRATMLYVMTNPRVYYALRTEIDQAIQDGRISTPITATEGGALPYLQAVIQEGLRIHPPFSALLSKVVPPEGDYTTDGVFVPAGTRISPSIFALCRNRAVFGADADIFRPERWLEATPEGQAEMKKSTDLIFGHGRWMCPGKTVGFLELNKVFVELLRHFDLELAYPERPWKSTNYNLFLQKDMWVKVTEREGNKA</sequence>
<dbReference type="Pfam" id="PF00067">
    <property type="entry name" value="p450"/>
    <property type="match status" value="1"/>
</dbReference>
<proteinExistence type="inferred from homology"/>
<dbReference type="GO" id="GO:0016705">
    <property type="term" value="F:oxidoreductase activity, acting on paired donors, with incorporation or reduction of molecular oxygen"/>
    <property type="evidence" value="ECO:0007669"/>
    <property type="project" value="InterPro"/>
</dbReference>
<dbReference type="GO" id="GO:0004497">
    <property type="term" value="F:monooxygenase activity"/>
    <property type="evidence" value="ECO:0007669"/>
    <property type="project" value="UniProtKB-KW"/>
</dbReference>
<feature type="binding site" description="axial binding residue" evidence="16">
    <location>
        <position position="469"/>
    </location>
    <ligand>
        <name>heme</name>
        <dbReference type="ChEBI" id="CHEBI:30413"/>
    </ligand>
    <ligandPart>
        <name>Fe</name>
        <dbReference type="ChEBI" id="CHEBI:18248"/>
    </ligandPart>
</feature>
<protein>
    <recommendedName>
        <fullName evidence="14">Cytochrome P450 monooxygenase ABA1</fullName>
    </recommendedName>
    <alternativeName>
        <fullName evidence="15">Abscisic acid biosynthesis protein 1</fullName>
    </alternativeName>
    <alternativeName>
        <fullName evidence="13">Cytochrome P450 monooxygenase aba1</fullName>
    </alternativeName>
</protein>
<evidence type="ECO:0000256" key="16">
    <source>
        <dbReference type="PIRSR" id="PIRSR602401-1"/>
    </source>
</evidence>
<keyword evidence="5 16" id="KW-0349">Heme</keyword>
<evidence type="ECO:0000256" key="15">
    <source>
        <dbReference type="ARBA" id="ARBA00079990"/>
    </source>
</evidence>
<dbReference type="GO" id="GO:0020037">
    <property type="term" value="F:heme binding"/>
    <property type="evidence" value="ECO:0007669"/>
    <property type="project" value="InterPro"/>
</dbReference>
<comment type="subcellular location">
    <subcellularLocation>
        <location evidence="2">Membrane</location>
        <topology evidence="2">Single-pass membrane protein</topology>
    </subcellularLocation>
</comment>
<evidence type="ECO:0000256" key="2">
    <source>
        <dbReference type="ARBA" id="ARBA00004167"/>
    </source>
</evidence>
<dbReference type="InterPro" id="IPR001128">
    <property type="entry name" value="Cyt_P450"/>
</dbReference>
<organism evidence="18 19">
    <name type="scientific">Bombardia bombarda</name>
    <dbReference type="NCBI Taxonomy" id="252184"/>
    <lineage>
        <taxon>Eukaryota</taxon>
        <taxon>Fungi</taxon>
        <taxon>Dikarya</taxon>
        <taxon>Ascomycota</taxon>
        <taxon>Pezizomycotina</taxon>
        <taxon>Sordariomycetes</taxon>
        <taxon>Sordariomycetidae</taxon>
        <taxon>Sordariales</taxon>
        <taxon>Lasiosphaeriaceae</taxon>
        <taxon>Bombardia</taxon>
    </lineage>
</organism>
<dbReference type="PRINTS" id="PR00385">
    <property type="entry name" value="P450"/>
</dbReference>
<dbReference type="InterPro" id="IPR036396">
    <property type="entry name" value="Cyt_P450_sf"/>
</dbReference>
<evidence type="ECO:0000256" key="12">
    <source>
        <dbReference type="ARBA" id="ARBA00023033"/>
    </source>
</evidence>
<accession>A0AA39U757</accession>
<evidence type="ECO:0000313" key="18">
    <source>
        <dbReference type="EMBL" id="KAK0612494.1"/>
    </source>
</evidence>
<name>A0AA39U757_9PEZI</name>
<dbReference type="EMBL" id="JAULSR010000009">
    <property type="protein sequence ID" value="KAK0612494.1"/>
    <property type="molecule type" value="Genomic_DNA"/>
</dbReference>
<evidence type="ECO:0000256" key="3">
    <source>
        <dbReference type="ARBA" id="ARBA00004972"/>
    </source>
</evidence>
<dbReference type="CDD" id="cd11060">
    <property type="entry name" value="CYP57A1-like"/>
    <property type="match status" value="1"/>
</dbReference>
<comment type="caution">
    <text evidence="18">The sequence shown here is derived from an EMBL/GenBank/DDBJ whole genome shotgun (WGS) entry which is preliminary data.</text>
</comment>
<evidence type="ECO:0000256" key="5">
    <source>
        <dbReference type="ARBA" id="ARBA00022617"/>
    </source>
</evidence>
<comment type="cofactor">
    <cofactor evidence="1 16">
        <name>heme</name>
        <dbReference type="ChEBI" id="CHEBI:30413"/>
    </cofactor>
</comment>
<evidence type="ECO:0000256" key="9">
    <source>
        <dbReference type="ARBA" id="ARBA00023002"/>
    </source>
</evidence>
<keyword evidence="17" id="KW-0472">Membrane</keyword>
<evidence type="ECO:0000256" key="4">
    <source>
        <dbReference type="ARBA" id="ARBA00010617"/>
    </source>
</evidence>
<dbReference type="PRINTS" id="PR00463">
    <property type="entry name" value="EP450I"/>
</dbReference>
<gene>
    <name evidence="18" type="ORF">B0T17DRAFT_499420</name>
</gene>
<dbReference type="Gene3D" id="1.10.630.10">
    <property type="entry name" value="Cytochrome P450"/>
    <property type="match status" value="1"/>
</dbReference>
<reference evidence="18" key="1">
    <citation type="submission" date="2023-06" db="EMBL/GenBank/DDBJ databases">
        <title>Genome-scale phylogeny and comparative genomics of the fungal order Sordariales.</title>
        <authorList>
            <consortium name="Lawrence Berkeley National Laboratory"/>
            <person name="Hensen N."/>
            <person name="Bonometti L."/>
            <person name="Westerberg I."/>
            <person name="Brannstrom I.O."/>
            <person name="Guillou S."/>
            <person name="Cros-Aarteil S."/>
            <person name="Calhoun S."/>
            <person name="Haridas S."/>
            <person name="Kuo A."/>
            <person name="Mondo S."/>
            <person name="Pangilinan J."/>
            <person name="Riley R."/>
            <person name="LaButti K."/>
            <person name="Andreopoulos B."/>
            <person name="Lipzen A."/>
            <person name="Chen C."/>
            <person name="Yanf M."/>
            <person name="Daum C."/>
            <person name="Ng V."/>
            <person name="Clum A."/>
            <person name="Steindorff A."/>
            <person name="Ohm R."/>
            <person name="Martin F."/>
            <person name="Silar P."/>
            <person name="Natvig D."/>
            <person name="Lalanne C."/>
            <person name="Gautier V."/>
            <person name="Ament-velasquez S.L."/>
            <person name="Kruys A."/>
            <person name="Hutchinson M.I."/>
            <person name="Powell A.J."/>
            <person name="Barry K."/>
            <person name="Miller A.N."/>
            <person name="Grigoriev I.V."/>
            <person name="Debuchy R."/>
            <person name="Gladieux P."/>
            <person name="Thoren M.H."/>
            <person name="Johannesson H."/>
        </authorList>
    </citation>
    <scope>NUCLEOTIDE SEQUENCE</scope>
    <source>
        <strain evidence="18">SMH3391-2</strain>
    </source>
</reference>
<keyword evidence="19" id="KW-1185">Reference proteome</keyword>
<evidence type="ECO:0000256" key="10">
    <source>
        <dbReference type="ARBA" id="ARBA00023004"/>
    </source>
</evidence>
<evidence type="ECO:0000256" key="7">
    <source>
        <dbReference type="ARBA" id="ARBA00022723"/>
    </source>
</evidence>
<keyword evidence="9" id="KW-0560">Oxidoreductase</keyword>
<keyword evidence="12" id="KW-0503">Monooxygenase</keyword>
<keyword evidence="8 17" id="KW-1133">Transmembrane helix</keyword>
<evidence type="ECO:0000256" key="8">
    <source>
        <dbReference type="ARBA" id="ARBA00022989"/>
    </source>
</evidence>
<comment type="pathway">
    <text evidence="3">Hormone biosynthesis.</text>
</comment>
<keyword evidence="7 16" id="KW-0479">Metal-binding</keyword>
<dbReference type="SUPFAM" id="SSF48264">
    <property type="entry name" value="Cytochrome P450"/>
    <property type="match status" value="1"/>
</dbReference>
<keyword evidence="11" id="KW-0843">Virulence</keyword>
<keyword evidence="10 16" id="KW-0408">Iron</keyword>
<feature type="transmembrane region" description="Helical" evidence="17">
    <location>
        <begin position="28"/>
        <end position="47"/>
    </location>
</feature>
<evidence type="ECO:0000256" key="13">
    <source>
        <dbReference type="ARBA" id="ARBA00067672"/>
    </source>
</evidence>
<comment type="similarity">
    <text evidence="4">Belongs to the cytochrome P450 family.</text>
</comment>
<evidence type="ECO:0000256" key="14">
    <source>
        <dbReference type="ARBA" id="ARBA00068222"/>
    </source>
</evidence>
<evidence type="ECO:0000256" key="1">
    <source>
        <dbReference type="ARBA" id="ARBA00001971"/>
    </source>
</evidence>
<evidence type="ECO:0000256" key="17">
    <source>
        <dbReference type="SAM" id="Phobius"/>
    </source>
</evidence>
<dbReference type="InterPro" id="IPR002401">
    <property type="entry name" value="Cyt_P450_E_grp-I"/>
</dbReference>
<dbReference type="GO" id="GO:0005506">
    <property type="term" value="F:iron ion binding"/>
    <property type="evidence" value="ECO:0007669"/>
    <property type="project" value="InterPro"/>
</dbReference>
<keyword evidence="6 17" id="KW-0812">Transmembrane</keyword>
<dbReference type="Proteomes" id="UP001174934">
    <property type="component" value="Unassembled WGS sequence"/>
</dbReference>
<evidence type="ECO:0000256" key="11">
    <source>
        <dbReference type="ARBA" id="ARBA00023026"/>
    </source>
</evidence>
<evidence type="ECO:0000313" key="19">
    <source>
        <dbReference type="Proteomes" id="UP001174934"/>
    </source>
</evidence>
<dbReference type="AlphaFoldDB" id="A0AA39U757"/>
<dbReference type="FunFam" id="1.10.630.10:FF:000076">
    <property type="entry name" value="Cytochrome P450 monooxygenase"/>
    <property type="match status" value="1"/>
</dbReference>
<dbReference type="PANTHER" id="PTHR24305">
    <property type="entry name" value="CYTOCHROME P450"/>
    <property type="match status" value="1"/>
</dbReference>
<dbReference type="GO" id="GO:0016020">
    <property type="term" value="C:membrane"/>
    <property type="evidence" value="ECO:0007669"/>
    <property type="project" value="UniProtKB-SubCell"/>
</dbReference>
<dbReference type="PANTHER" id="PTHR24305:SF77">
    <property type="entry name" value="CYTOCHROME P450 MONOOXYGENASE"/>
    <property type="match status" value="1"/>
</dbReference>
<dbReference type="InterPro" id="IPR050121">
    <property type="entry name" value="Cytochrome_P450_monoxygenase"/>
</dbReference>
<evidence type="ECO:0000256" key="6">
    <source>
        <dbReference type="ARBA" id="ARBA00022692"/>
    </source>
</evidence>